<dbReference type="STRING" id="1165094.RINTHH_4760"/>
<accession>M1X4T1</accession>
<dbReference type="Gene3D" id="2.40.128.590">
    <property type="entry name" value="CpcT/CpeT domain"/>
    <property type="match status" value="1"/>
</dbReference>
<evidence type="ECO:0000313" key="5">
    <source>
        <dbReference type="Proteomes" id="UP000053051"/>
    </source>
</evidence>
<sequence>MTASFNTIQLQANNLVTLANWMAGDFSNYKQSFDNPKLYAHIHISFRPLPFDFFNSIGFYSEQAYDYDLWTPYRQGVHKLVEQEKQVYIENYSLQDSILYAGASRELDILRTITQDSIKRRYNCSMIFRRDGEMFHGIVEPGNSCLIEKKGCLTYLVSDVEITETTWKSIDRGMHPETHEQIWGSEHGPLYFEKVRSFANELTS</sequence>
<dbReference type="Proteomes" id="UP000053051">
    <property type="component" value="Unassembled WGS sequence"/>
</dbReference>
<organism evidence="4 5">
    <name type="scientific">Richelia intracellularis HH01</name>
    <dbReference type="NCBI Taxonomy" id="1165094"/>
    <lineage>
        <taxon>Bacteria</taxon>
        <taxon>Bacillati</taxon>
        <taxon>Cyanobacteriota</taxon>
        <taxon>Cyanophyceae</taxon>
        <taxon>Nostocales</taxon>
        <taxon>Nostocaceae</taxon>
        <taxon>Richelia</taxon>
    </lineage>
</organism>
<dbReference type="Pfam" id="PF06206">
    <property type="entry name" value="CpeT"/>
    <property type="match status" value="1"/>
</dbReference>
<dbReference type="GO" id="GO:0017006">
    <property type="term" value="P:protein-tetrapyrrole linkage"/>
    <property type="evidence" value="ECO:0007669"/>
    <property type="project" value="UniProtKB-UniRule"/>
</dbReference>
<evidence type="ECO:0000256" key="2">
    <source>
        <dbReference type="ARBA" id="ARBA00023239"/>
    </source>
</evidence>
<dbReference type="RefSeq" id="WP_008232347.1">
    <property type="nucleotide sequence ID" value="NZ_CAIY01000027.1"/>
</dbReference>
<dbReference type="InterPro" id="IPR010404">
    <property type="entry name" value="CpcT/CpeT"/>
</dbReference>
<dbReference type="InterPro" id="IPR038672">
    <property type="entry name" value="CpcT/CpeT_sf"/>
</dbReference>
<name>M1X4T1_9NOST</name>
<keyword evidence="5" id="KW-1185">Reference proteome</keyword>
<keyword evidence="2 3" id="KW-0456">Lyase</keyword>
<comment type="similarity">
    <text evidence="1 3">Belongs to the CpcT/CpeT biliprotein lyase family.</text>
</comment>
<dbReference type="PANTHER" id="PTHR35137">
    <property type="entry name" value="CHROMOPHORE LYASE CRL, CHLOROPLASTIC"/>
    <property type="match status" value="1"/>
</dbReference>
<evidence type="ECO:0000313" key="4">
    <source>
        <dbReference type="EMBL" id="CCH66631.1"/>
    </source>
</evidence>
<dbReference type="CDD" id="cd16338">
    <property type="entry name" value="CpcT"/>
    <property type="match status" value="1"/>
</dbReference>
<dbReference type="EC" id="4.-.-.-" evidence="3"/>
<dbReference type="PANTHER" id="PTHR35137:SF1">
    <property type="entry name" value="CHROMOPHORE LYASE CRL, CHLOROPLASTIC"/>
    <property type="match status" value="1"/>
</dbReference>
<evidence type="ECO:0000256" key="1">
    <source>
        <dbReference type="ARBA" id="ARBA00008206"/>
    </source>
</evidence>
<evidence type="ECO:0000256" key="3">
    <source>
        <dbReference type="HAMAP-Rule" id="MF_01460"/>
    </source>
</evidence>
<dbReference type="OrthoDB" id="509174at2"/>
<dbReference type="HAMAP" id="MF_01460">
    <property type="entry name" value="Chrphore_lyase_CpxT"/>
    <property type="match status" value="1"/>
</dbReference>
<protein>
    <recommendedName>
        <fullName evidence="3">Chromophore lyase CpcT/CpeT</fullName>
        <ecNumber evidence="3">4.-.-.-</ecNumber>
    </recommendedName>
</protein>
<reference evidence="4 5" key="1">
    <citation type="submission" date="2012-05" db="EMBL/GenBank/DDBJ databases">
        <authorList>
            <person name="Hilton J."/>
        </authorList>
    </citation>
    <scope>NUCLEOTIDE SEQUENCE [LARGE SCALE GENOMIC DNA]</scope>
    <source>
        <strain evidence="4 5">HH01</strain>
    </source>
</reference>
<gene>
    <name evidence="3" type="primary">cpcT</name>
    <name evidence="4" type="ORF">RINTHH_4760</name>
</gene>
<dbReference type="EMBL" id="CAIY01000027">
    <property type="protein sequence ID" value="CCH66631.1"/>
    <property type="molecule type" value="Genomic_DNA"/>
</dbReference>
<comment type="function">
    <text evidence="3">Covalently attaches a chromophore to Cys residue(s) of phycobiliproteins.</text>
</comment>
<reference evidence="5" key="2">
    <citation type="submission" date="2016-01" db="EMBL/GenBank/DDBJ databases">
        <title>Diatom-associated endosymboitic cyanobacterium lacks core nitrogen metabolism enzymes.</title>
        <authorList>
            <person name="Hilton J.A."/>
            <person name="Foster R.A."/>
            <person name="Tripp H.J."/>
            <person name="Carter B.J."/>
            <person name="Zehr J.P."/>
            <person name="Villareal T.A."/>
        </authorList>
    </citation>
    <scope>NUCLEOTIDE SEQUENCE [LARGE SCALE GENOMIC DNA]</scope>
    <source>
        <strain evidence="5">HH01</strain>
    </source>
</reference>
<dbReference type="GO" id="GO:0016829">
    <property type="term" value="F:lyase activity"/>
    <property type="evidence" value="ECO:0007669"/>
    <property type="project" value="UniProtKB-KW"/>
</dbReference>
<dbReference type="AlphaFoldDB" id="M1X4T1"/>
<proteinExistence type="inferred from homology"/>
<comment type="caution">
    <text evidence="4">The sequence shown here is derived from an EMBL/GenBank/DDBJ whole genome shotgun (WGS) entry which is preliminary data.</text>
</comment>